<dbReference type="Proteomes" id="UP000499080">
    <property type="component" value="Unassembled WGS sequence"/>
</dbReference>
<reference evidence="1 2" key="1">
    <citation type="journal article" date="2019" name="Sci. Rep.">
        <title>Orb-weaving spider Araneus ventricosus genome elucidates the spidroin gene catalogue.</title>
        <authorList>
            <person name="Kono N."/>
            <person name="Nakamura H."/>
            <person name="Ohtoshi R."/>
            <person name="Moran D.A.P."/>
            <person name="Shinohara A."/>
            <person name="Yoshida Y."/>
            <person name="Fujiwara M."/>
            <person name="Mori M."/>
            <person name="Tomita M."/>
            <person name="Arakawa K."/>
        </authorList>
    </citation>
    <scope>NUCLEOTIDE SEQUENCE [LARGE SCALE GENOMIC DNA]</scope>
</reference>
<proteinExistence type="predicted"/>
<dbReference type="AlphaFoldDB" id="A0A4Y2L8B7"/>
<evidence type="ECO:0000313" key="2">
    <source>
        <dbReference type="Proteomes" id="UP000499080"/>
    </source>
</evidence>
<sequence>MNWTLPTWVVLYPTTPAITFPYGARKWAVIGKDNWTLLPRLSPKLSQNLTSPQKEANRLRLSIVAVKGKFLDSPGPPLSVSEG</sequence>
<protein>
    <submittedName>
        <fullName evidence="1">Uncharacterized protein</fullName>
    </submittedName>
</protein>
<comment type="caution">
    <text evidence="1">The sequence shown here is derived from an EMBL/GenBank/DDBJ whole genome shotgun (WGS) entry which is preliminary data.</text>
</comment>
<gene>
    <name evidence="1" type="ORF">AVEN_135955_1</name>
</gene>
<dbReference type="EMBL" id="BGPR01005503">
    <property type="protein sequence ID" value="GBN10762.1"/>
    <property type="molecule type" value="Genomic_DNA"/>
</dbReference>
<keyword evidence="2" id="KW-1185">Reference proteome</keyword>
<accession>A0A4Y2L8B7</accession>
<name>A0A4Y2L8B7_ARAVE</name>
<evidence type="ECO:0000313" key="1">
    <source>
        <dbReference type="EMBL" id="GBN10762.1"/>
    </source>
</evidence>
<organism evidence="1 2">
    <name type="scientific">Araneus ventricosus</name>
    <name type="common">Orbweaver spider</name>
    <name type="synonym">Epeira ventricosa</name>
    <dbReference type="NCBI Taxonomy" id="182803"/>
    <lineage>
        <taxon>Eukaryota</taxon>
        <taxon>Metazoa</taxon>
        <taxon>Ecdysozoa</taxon>
        <taxon>Arthropoda</taxon>
        <taxon>Chelicerata</taxon>
        <taxon>Arachnida</taxon>
        <taxon>Araneae</taxon>
        <taxon>Araneomorphae</taxon>
        <taxon>Entelegynae</taxon>
        <taxon>Araneoidea</taxon>
        <taxon>Araneidae</taxon>
        <taxon>Araneus</taxon>
    </lineage>
</organism>